<keyword evidence="1" id="KW-0812">Transmembrane</keyword>
<dbReference type="RefSeq" id="WP_075532008.1">
    <property type="nucleotide sequence ID" value="NZ_CAWRCN010000151.1"/>
</dbReference>
<comment type="caution">
    <text evidence="1">The sequence shown here is derived from an EMBL/GenBank/DDBJ whole genome shotgun (WGS) entry which is preliminary data.</text>
</comment>
<reference evidence="1 2" key="1">
    <citation type="submission" date="2016-11" db="EMBL/GenBank/DDBJ databases">
        <authorList>
            <person name="Klemetsen T."/>
        </authorList>
    </citation>
    <scope>NUCLEOTIDE SEQUENCE [LARGE SCALE GENOMIC DNA]</scope>
    <source>
        <strain evidence="1">MT 2528</strain>
    </source>
</reference>
<organism evidence="1 2">
    <name type="scientific">Moritella viscosa</name>
    <dbReference type="NCBI Taxonomy" id="80854"/>
    <lineage>
        <taxon>Bacteria</taxon>
        <taxon>Pseudomonadati</taxon>
        <taxon>Pseudomonadota</taxon>
        <taxon>Gammaproteobacteria</taxon>
        <taxon>Alteromonadales</taxon>
        <taxon>Moritellaceae</taxon>
        <taxon>Moritella</taxon>
    </lineage>
</organism>
<evidence type="ECO:0000313" key="2">
    <source>
        <dbReference type="Proteomes" id="UP000182660"/>
    </source>
</evidence>
<proteinExistence type="predicted"/>
<dbReference type="Proteomes" id="UP000182660">
    <property type="component" value="Unassembled WGS sequence"/>
</dbReference>
<evidence type="ECO:0000313" key="1">
    <source>
        <dbReference type="EMBL" id="SGZ00214.1"/>
    </source>
</evidence>
<accession>A0ABY1HI38</accession>
<gene>
    <name evidence="1" type="ORF">MT2528_3990</name>
</gene>
<dbReference type="EMBL" id="FPLJ01000092">
    <property type="protein sequence ID" value="SGZ00214.1"/>
    <property type="molecule type" value="Genomic_DNA"/>
</dbReference>
<keyword evidence="2" id="KW-1185">Reference proteome</keyword>
<sequence length="95" mass="10596">MSTVTFNPDGCNTHPNIAMVEGLLGGVGRLVFPDGTVQFAENETYPDVVYSPRLTEDELEVFCESNLSKYEAYFETNIEAIDKGDELPPINVFWS</sequence>
<name>A0ABY1HI38_9GAMM</name>
<protein>
    <submittedName>
        <fullName evidence="1">Transmembrane protein</fullName>
    </submittedName>
</protein>
<keyword evidence="1" id="KW-0472">Membrane</keyword>